<dbReference type="Pfam" id="PF12511">
    <property type="entry name" value="DUF3716"/>
    <property type="match status" value="1"/>
</dbReference>
<dbReference type="HOGENOM" id="CLU_119135_0_0_1"/>
<dbReference type="RefSeq" id="XP_658123.1">
    <property type="nucleotide sequence ID" value="XM_653031.1"/>
</dbReference>
<dbReference type="OrthoDB" id="4500275at2759"/>
<reference evidence="2" key="1">
    <citation type="journal article" date="2005" name="Nature">
        <title>Sequencing of Aspergillus nidulans and comparative analysis with A. fumigatus and A. oryzae.</title>
        <authorList>
            <person name="Galagan J.E."/>
            <person name="Calvo S.E."/>
            <person name="Cuomo C."/>
            <person name="Ma L.J."/>
            <person name="Wortman J.R."/>
            <person name="Batzoglou S."/>
            <person name="Lee S.I."/>
            <person name="Basturkmen M."/>
            <person name="Spevak C.C."/>
            <person name="Clutterbuck J."/>
            <person name="Kapitonov V."/>
            <person name="Jurka J."/>
            <person name="Scazzocchio C."/>
            <person name="Farman M."/>
            <person name="Butler J."/>
            <person name="Purcell S."/>
            <person name="Harris S."/>
            <person name="Braus G.H."/>
            <person name="Draht O."/>
            <person name="Busch S."/>
            <person name="D'Enfert C."/>
            <person name="Bouchier C."/>
            <person name="Goldman G.H."/>
            <person name="Bell-Pedersen D."/>
            <person name="Griffiths-Jones S."/>
            <person name="Doonan J.H."/>
            <person name="Yu J."/>
            <person name="Vienken K."/>
            <person name="Pain A."/>
            <person name="Freitag M."/>
            <person name="Selker E.U."/>
            <person name="Archer D.B."/>
            <person name="Penalva M.A."/>
            <person name="Oakley B.R."/>
            <person name="Momany M."/>
            <person name="Tanaka T."/>
            <person name="Kumagai T."/>
            <person name="Asai K."/>
            <person name="Machida M."/>
            <person name="Nierman W.C."/>
            <person name="Denning D.W."/>
            <person name="Caddick M."/>
            <person name="Hynes M."/>
            <person name="Paoletti M."/>
            <person name="Fischer R."/>
            <person name="Miller B."/>
            <person name="Dyer P."/>
            <person name="Sachs M.S."/>
            <person name="Osmani S.A."/>
            <person name="Birren B.W."/>
        </authorList>
    </citation>
    <scope>NUCLEOTIDE SEQUENCE [LARGE SCALE GENOMIC DNA]</scope>
    <source>
        <strain evidence="2">FGSC A4 / ATCC 38163 / CBS 112.46 / NRRL 194 / M139</strain>
    </source>
</reference>
<organism evidence="1 2">
    <name type="scientific">Emericella nidulans (strain FGSC A4 / ATCC 38163 / CBS 112.46 / NRRL 194 / M139)</name>
    <name type="common">Aspergillus nidulans</name>
    <dbReference type="NCBI Taxonomy" id="227321"/>
    <lineage>
        <taxon>Eukaryota</taxon>
        <taxon>Fungi</taxon>
        <taxon>Dikarya</taxon>
        <taxon>Ascomycota</taxon>
        <taxon>Pezizomycotina</taxon>
        <taxon>Eurotiomycetes</taxon>
        <taxon>Eurotiomycetidae</taxon>
        <taxon>Eurotiales</taxon>
        <taxon>Aspergillaceae</taxon>
        <taxon>Aspergillus</taxon>
        <taxon>Aspergillus subgen. Nidulantes</taxon>
    </lineage>
</organism>
<name>Q5BG11_EMENI</name>
<dbReference type="Proteomes" id="UP000000560">
    <property type="component" value="Chromosome VIII"/>
</dbReference>
<dbReference type="STRING" id="227321.Q5BG11"/>
<gene>
    <name evidence="1" type="ORF">ANIA_00519</name>
</gene>
<dbReference type="EMBL" id="BN001308">
    <property type="protein sequence ID" value="CBF89320.1"/>
    <property type="molecule type" value="Genomic_DNA"/>
</dbReference>
<dbReference type="VEuPathDB" id="FungiDB:AN0519"/>
<dbReference type="AlphaFoldDB" id="Q5BG11"/>
<dbReference type="OMA" id="CANCKWK"/>
<accession>C8VSV5</accession>
<dbReference type="InParanoid" id="Q5BG11"/>
<sequence>MLVLSYILPYIQEGFAKEEKASIHLYEASDWPSLEKKATAYKEPISFLNKFTTPVSGFQDEQTGYSYAVVRLTAKGDRALFDLCHNNVQREVWRFPSYEFVVRVGALTVKQVRTARPSYVNAILIASRGVKTREPCSMSTRSVFGEHVRIPGYWNGACAGCKWMDGGARCDFYADREPKYGPLSVAELPRAPIEELED</sequence>
<evidence type="ECO:0000313" key="2">
    <source>
        <dbReference type="Proteomes" id="UP000000560"/>
    </source>
</evidence>
<evidence type="ECO:0000313" key="1">
    <source>
        <dbReference type="EMBL" id="CBF89320.1"/>
    </source>
</evidence>
<reference evidence="2" key="2">
    <citation type="journal article" date="2009" name="Fungal Genet. Biol.">
        <title>The 2008 update of the Aspergillus nidulans genome annotation: a community effort.</title>
        <authorList>
            <person name="Wortman J.R."/>
            <person name="Gilsenan J.M."/>
            <person name="Joardar V."/>
            <person name="Deegan J."/>
            <person name="Clutterbuck J."/>
            <person name="Andersen M.R."/>
            <person name="Archer D."/>
            <person name="Bencina M."/>
            <person name="Braus G."/>
            <person name="Coutinho P."/>
            <person name="von Dohren H."/>
            <person name="Doonan J."/>
            <person name="Driessen A.J."/>
            <person name="Durek P."/>
            <person name="Espeso E."/>
            <person name="Fekete E."/>
            <person name="Flipphi M."/>
            <person name="Estrada C.G."/>
            <person name="Geysens S."/>
            <person name="Goldman G."/>
            <person name="de Groot P.W."/>
            <person name="Hansen K."/>
            <person name="Harris S.D."/>
            <person name="Heinekamp T."/>
            <person name="Helmstaedt K."/>
            <person name="Henrissat B."/>
            <person name="Hofmann G."/>
            <person name="Homan T."/>
            <person name="Horio T."/>
            <person name="Horiuchi H."/>
            <person name="James S."/>
            <person name="Jones M."/>
            <person name="Karaffa L."/>
            <person name="Karanyi Z."/>
            <person name="Kato M."/>
            <person name="Keller N."/>
            <person name="Kelly D.E."/>
            <person name="Kiel J.A."/>
            <person name="Kim J.M."/>
            <person name="van der Klei I.J."/>
            <person name="Klis F.M."/>
            <person name="Kovalchuk A."/>
            <person name="Krasevec N."/>
            <person name="Kubicek C.P."/>
            <person name="Liu B."/>
            <person name="Maccabe A."/>
            <person name="Meyer V."/>
            <person name="Mirabito P."/>
            <person name="Miskei M."/>
            <person name="Mos M."/>
            <person name="Mullins J."/>
            <person name="Nelson D.R."/>
            <person name="Nielsen J."/>
            <person name="Oakley B.R."/>
            <person name="Osmani S.A."/>
            <person name="Pakula T."/>
            <person name="Paszewski A."/>
            <person name="Paulsen I."/>
            <person name="Pilsyk S."/>
            <person name="Pocsi I."/>
            <person name="Punt P.J."/>
            <person name="Ram A.F."/>
            <person name="Ren Q."/>
            <person name="Robellet X."/>
            <person name="Robson G."/>
            <person name="Seiboth B."/>
            <person name="van Solingen P."/>
            <person name="Specht T."/>
            <person name="Sun J."/>
            <person name="Taheri-Talesh N."/>
            <person name="Takeshita N."/>
            <person name="Ussery D."/>
            <person name="vanKuyk P.A."/>
            <person name="Visser H."/>
            <person name="van de Vondervoort P.J."/>
            <person name="de Vries R.P."/>
            <person name="Walton J."/>
            <person name="Xiang X."/>
            <person name="Xiong Y."/>
            <person name="Zeng A.P."/>
            <person name="Brandt B.W."/>
            <person name="Cornell M.J."/>
            <person name="van den Hondel C.A."/>
            <person name="Visser J."/>
            <person name="Oliver S.G."/>
            <person name="Turner G."/>
        </authorList>
    </citation>
    <scope>GENOME REANNOTATION</scope>
    <source>
        <strain evidence="2">FGSC A4 / ATCC 38163 / CBS 112.46 / NRRL 194 / M139</strain>
    </source>
</reference>
<proteinExistence type="predicted"/>
<dbReference type="KEGG" id="ani:ANIA_00519"/>
<accession>Q5BG11</accession>
<protein>
    <submittedName>
        <fullName evidence="1">Uncharacterized protein</fullName>
    </submittedName>
</protein>
<keyword evidence="2" id="KW-1185">Reference proteome</keyword>
<dbReference type="InterPro" id="IPR022190">
    <property type="entry name" value="DUF3716"/>
</dbReference>
<dbReference type="GeneID" id="2876293"/>